<evidence type="ECO:0000256" key="1">
    <source>
        <dbReference type="ARBA" id="ARBA00008007"/>
    </source>
</evidence>
<dbReference type="PANTHER" id="PTHR47505">
    <property type="entry name" value="DNA UTILIZATION PROTEIN YHGH"/>
    <property type="match status" value="1"/>
</dbReference>
<reference evidence="3" key="1">
    <citation type="journal article" date="2019" name="Int. J. Syst. Evol. Microbiol.">
        <title>The Global Catalogue of Microorganisms (GCM) 10K type strain sequencing project: providing services to taxonomists for standard genome sequencing and annotation.</title>
        <authorList>
            <consortium name="The Broad Institute Genomics Platform"/>
            <consortium name="The Broad Institute Genome Sequencing Center for Infectious Disease"/>
            <person name="Wu L."/>
            <person name="Ma J."/>
        </authorList>
    </citation>
    <scope>NUCLEOTIDE SEQUENCE [LARGE SCALE GENOMIC DNA]</scope>
    <source>
        <strain evidence="3">JCM 18401</strain>
    </source>
</reference>
<dbReference type="PANTHER" id="PTHR47505:SF1">
    <property type="entry name" value="DNA UTILIZATION PROTEIN YHGH"/>
    <property type="match status" value="1"/>
</dbReference>
<organism evidence="2 3">
    <name type="scientific">Ferrimonas pelagia</name>
    <dbReference type="NCBI Taxonomy" id="1177826"/>
    <lineage>
        <taxon>Bacteria</taxon>
        <taxon>Pseudomonadati</taxon>
        <taxon>Pseudomonadota</taxon>
        <taxon>Gammaproteobacteria</taxon>
        <taxon>Alteromonadales</taxon>
        <taxon>Ferrimonadaceae</taxon>
        <taxon>Ferrimonas</taxon>
    </lineage>
</organism>
<comment type="caution">
    <text evidence="2">The sequence shown here is derived from an EMBL/GenBank/DDBJ whole genome shotgun (WGS) entry which is preliminary data.</text>
</comment>
<proteinExistence type="inferred from homology"/>
<comment type="similarity">
    <text evidence="1">Belongs to the ComF/GntX family.</text>
</comment>
<dbReference type="InterPro" id="IPR000836">
    <property type="entry name" value="PRTase_dom"/>
</dbReference>
<dbReference type="CDD" id="cd06223">
    <property type="entry name" value="PRTases_typeI"/>
    <property type="match status" value="1"/>
</dbReference>
<dbReference type="InterPro" id="IPR051910">
    <property type="entry name" value="ComF/GntX_DNA_util-trans"/>
</dbReference>
<dbReference type="EMBL" id="BAABJZ010000085">
    <property type="protein sequence ID" value="GAA4891432.1"/>
    <property type="molecule type" value="Genomic_DNA"/>
</dbReference>
<gene>
    <name evidence="2" type="ORF">GCM10023333_25880</name>
</gene>
<sequence>MISAFPYHSPVGYLTGAIKIHRQLCLLEPMCEALAQRLEQLWQADAIGPISALVPIPMHPSRLPVRGFNHAVLIADQLGKRLGLPVLDTLVVKKQRTVPQHDLEDQRRRKDLSGVFQAQPGARRQQQLALIDDVITTGSTMTAVARALRKQGHHVSQYWALASALKRQR</sequence>
<evidence type="ECO:0000313" key="3">
    <source>
        <dbReference type="Proteomes" id="UP001499988"/>
    </source>
</evidence>
<dbReference type="Gene3D" id="3.40.50.2020">
    <property type="match status" value="1"/>
</dbReference>
<accession>A0ABP9F120</accession>
<evidence type="ECO:0000313" key="2">
    <source>
        <dbReference type="EMBL" id="GAA4891432.1"/>
    </source>
</evidence>
<name>A0ABP9F120_9GAMM</name>
<dbReference type="SUPFAM" id="SSF53271">
    <property type="entry name" value="PRTase-like"/>
    <property type="match status" value="1"/>
</dbReference>
<dbReference type="Proteomes" id="UP001499988">
    <property type="component" value="Unassembled WGS sequence"/>
</dbReference>
<keyword evidence="3" id="KW-1185">Reference proteome</keyword>
<protein>
    <recommendedName>
        <fullName evidence="4">ComF family protein</fullName>
    </recommendedName>
</protein>
<dbReference type="InterPro" id="IPR029057">
    <property type="entry name" value="PRTase-like"/>
</dbReference>
<evidence type="ECO:0008006" key="4">
    <source>
        <dbReference type="Google" id="ProtNLM"/>
    </source>
</evidence>